<proteinExistence type="predicted"/>
<dbReference type="Proteomes" id="UP000187158">
    <property type="component" value="Unassembled WGS sequence"/>
</dbReference>
<comment type="caution">
    <text evidence="1">The sequence shown here is derived from an EMBL/GenBank/DDBJ whole genome shotgun (WGS) entry which is preliminary data.</text>
</comment>
<sequence length="83" mass="9265">MSIDKLGFKNAAKSLSLYHRITSSKLALDEAKHDENVLEKLYVDLLPDNGILNEVLEEHSLFLVGRKGTGKSTIISRAQLEIK</sequence>
<accession>A0ABX3GFK0</accession>
<reference evidence="1 2" key="1">
    <citation type="submission" date="2016-11" db="EMBL/GenBank/DDBJ databases">
        <title>Paenibacillus species isolates.</title>
        <authorList>
            <person name="Beno S.M."/>
        </authorList>
    </citation>
    <scope>NUCLEOTIDE SEQUENCE [LARGE SCALE GENOMIC DNA]</scope>
    <source>
        <strain evidence="1 2">FSL H7-0433</strain>
    </source>
</reference>
<keyword evidence="2" id="KW-1185">Reference proteome</keyword>
<gene>
    <name evidence="1" type="ORF">BSO21_32840</name>
</gene>
<name>A0ABX3GFK0_9BACL</name>
<evidence type="ECO:0000313" key="1">
    <source>
        <dbReference type="EMBL" id="OMC99719.1"/>
    </source>
</evidence>
<protein>
    <submittedName>
        <fullName evidence="1">Uncharacterized protein</fullName>
    </submittedName>
</protein>
<organism evidence="1 2">
    <name type="scientific">Paenibacillus odorifer</name>
    <dbReference type="NCBI Taxonomy" id="189426"/>
    <lineage>
        <taxon>Bacteria</taxon>
        <taxon>Bacillati</taxon>
        <taxon>Bacillota</taxon>
        <taxon>Bacilli</taxon>
        <taxon>Bacillales</taxon>
        <taxon>Paenibacillaceae</taxon>
        <taxon>Paenibacillus</taxon>
    </lineage>
</organism>
<feature type="non-terminal residue" evidence="1">
    <location>
        <position position="83"/>
    </location>
</feature>
<evidence type="ECO:0000313" key="2">
    <source>
        <dbReference type="Proteomes" id="UP000187158"/>
    </source>
</evidence>
<dbReference type="EMBL" id="MPVP01000561">
    <property type="protein sequence ID" value="OMC99719.1"/>
    <property type="molecule type" value="Genomic_DNA"/>
</dbReference>